<organism evidence="3 4">
    <name type="scientific">Passalora fulva</name>
    <name type="common">Tomato leaf mold</name>
    <name type="synonym">Cladosporium fulvum</name>
    <dbReference type="NCBI Taxonomy" id="5499"/>
    <lineage>
        <taxon>Eukaryota</taxon>
        <taxon>Fungi</taxon>
        <taxon>Dikarya</taxon>
        <taxon>Ascomycota</taxon>
        <taxon>Pezizomycotina</taxon>
        <taxon>Dothideomycetes</taxon>
        <taxon>Dothideomycetidae</taxon>
        <taxon>Mycosphaerellales</taxon>
        <taxon>Mycosphaerellaceae</taxon>
        <taxon>Fulvia</taxon>
    </lineage>
</organism>
<keyword evidence="2" id="KW-1133">Transmembrane helix</keyword>
<dbReference type="GeneID" id="71984212"/>
<dbReference type="EMBL" id="CP090166">
    <property type="protein sequence ID" value="UJO17127.1"/>
    <property type="molecule type" value="Genomic_DNA"/>
</dbReference>
<feature type="compositionally biased region" description="Basic and acidic residues" evidence="1">
    <location>
        <begin position="318"/>
        <end position="332"/>
    </location>
</feature>
<evidence type="ECO:0000313" key="4">
    <source>
        <dbReference type="Proteomes" id="UP000756132"/>
    </source>
</evidence>
<sequence length="332" mass="37057">MTDDTLLVDTSVPTRWQSGPRLMSTSLVWTGPSTLTETYDMRTTRDGCPVTALHSILLGPYPSDIQILPCLATTKFALDSAATATADPTTITTRLVEQTEPTVSPVVDQNQTKGSDQVPFQALWGLLAASGVLIINAILVILWLDWRRHKQNRADVEDLPADQTSTDYPEQFQAFPKEIGSEDSIDQLSREVVNEDRGLQGNSPGHLTLPNHTRSHPALRDRDVHMEHETMEAREIQPQSGSAELRQLRVEQEMTLAELLPPMFRRSSMESFRSDVSSLMHPPQLRRGTGHDFDPSSPSEAEWRDMEMCSMSPVSPLGEHEGLMSRIECTKK</sequence>
<feature type="region of interest" description="Disordered" evidence="1">
    <location>
        <begin position="279"/>
        <end position="332"/>
    </location>
</feature>
<protein>
    <submittedName>
        <fullName evidence="3">Uncharacterized protein</fullName>
    </submittedName>
</protein>
<proteinExistence type="predicted"/>
<dbReference type="KEGG" id="ffu:CLAFUR5_04334"/>
<gene>
    <name evidence="3" type="ORF">CLAFUR5_04334</name>
</gene>
<evidence type="ECO:0000313" key="3">
    <source>
        <dbReference type="EMBL" id="UJO17127.1"/>
    </source>
</evidence>
<evidence type="ECO:0000256" key="1">
    <source>
        <dbReference type="SAM" id="MobiDB-lite"/>
    </source>
</evidence>
<dbReference type="AlphaFoldDB" id="A0A9Q8LGT6"/>
<feature type="transmembrane region" description="Helical" evidence="2">
    <location>
        <begin position="122"/>
        <end position="144"/>
    </location>
</feature>
<keyword evidence="2" id="KW-0472">Membrane</keyword>
<name>A0A9Q8LGT6_PASFU</name>
<dbReference type="RefSeq" id="XP_047761493.1">
    <property type="nucleotide sequence ID" value="XM_047903482.1"/>
</dbReference>
<reference evidence="3" key="1">
    <citation type="submission" date="2021-12" db="EMBL/GenBank/DDBJ databases">
        <authorList>
            <person name="Zaccaron A."/>
            <person name="Stergiopoulos I."/>
        </authorList>
    </citation>
    <scope>NUCLEOTIDE SEQUENCE</scope>
    <source>
        <strain evidence="3">Race5_Kim</strain>
    </source>
</reference>
<dbReference type="Proteomes" id="UP000756132">
    <property type="component" value="Chromosome 4"/>
</dbReference>
<accession>A0A9Q8LGT6</accession>
<keyword evidence="4" id="KW-1185">Reference proteome</keyword>
<evidence type="ECO:0000256" key="2">
    <source>
        <dbReference type="SAM" id="Phobius"/>
    </source>
</evidence>
<keyword evidence="2" id="KW-0812">Transmembrane</keyword>
<reference evidence="3" key="2">
    <citation type="journal article" date="2022" name="Microb. Genom.">
        <title>A chromosome-scale genome assembly of the tomato pathogen Cladosporium fulvum reveals a compartmentalized genome architecture and the presence of a dispensable chromosome.</title>
        <authorList>
            <person name="Zaccaron A.Z."/>
            <person name="Chen L.H."/>
            <person name="Samaras A."/>
            <person name="Stergiopoulos I."/>
        </authorList>
    </citation>
    <scope>NUCLEOTIDE SEQUENCE</scope>
    <source>
        <strain evidence="3">Race5_Kim</strain>
    </source>
</reference>